<reference evidence="2" key="1">
    <citation type="journal article" date="2013" name="Science">
        <title>The Amborella genome and the evolution of flowering plants.</title>
        <authorList>
            <consortium name="Amborella Genome Project"/>
        </authorList>
    </citation>
    <scope>NUCLEOTIDE SEQUENCE [LARGE SCALE GENOMIC DNA]</scope>
</reference>
<gene>
    <name evidence="1" type="ORF">AMTR_s00011p00266900</name>
</gene>
<keyword evidence="2" id="KW-1185">Reference proteome</keyword>
<dbReference type="AlphaFoldDB" id="W1NI06"/>
<dbReference type="Proteomes" id="UP000017836">
    <property type="component" value="Unassembled WGS sequence"/>
</dbReference>
<proteinExistence type="predicted"/>
<organism evidence="1 2">
    <name type="scientific">Amborella trichopoda</name>
    <dbReference type="NCBI Taxonomy" id="13333"/>
    <lineage>
        <taxon>Eukaryota</taxon>
        <taxon>Viridiplantae</taxon>
        <taxon>Streptophyta</taxon>
        <taxon>Embryophyta</taxon>
        <taxon>Tracheophyta</taxon>
        <taxon>Spermatophyta</taxon>
        <taxon>Magnoliopsida</taxon>
        <taxon>Amborellales</taxon>
        <taxon>Amborellaceae</taxon>
        <taxon>Amborella</taxon>
    </lineage>
</organism>
<dbReference type="EMBL" id="KI397507">
    <property type="protein sequence ID" value="ERM94810.1"/>
    <property type="molecule type" value="Genomic_DNA"/>
</dbReference>
<evidence type="ECO:0000313" key="1">
    <source>
        <dbReference type="EMBL" id="ERM94810.1"/>
    </source>
</evidence>
<feature type="non-terminal residue" evidence="1">
    <location>
        <position position="76"/>
    </location>
</feature>
<dbReference type="HOGENOM" id="CLU_2661708_0_0_1"/>
<name>W1NI06_AMBTC</name>
<sequence length="76" mass="8494">MRISENCQNLTLASRFTSPVDIHLALIILSLHLHFFPKPLQHPACTFAPPLITAPRDAQPTPEIDQPLTFLTPLLL</sequence>
<dbReference type="Gramene" id="ERM94810">
    <property type="protein sequence ID" value="ERM94810"/>
    <property type="gene ID" value="AMTR_s00011p00266900"/>
</dbReference>
<evidence type="ECO:0000313" key="2">
    <source>
        <dbReference type="Proteomes" id="UP000017836"/>
    </source>
</evidence>
<protein>
    <submittedName>
        <fullName evidence="1">Uncharacterized protein</fullName>
    </submittedName>
</protein>
<accession>W1NI06</accession>